<dbReference type="InterPro" id="IPR036286">
    <property type="entry name" value="LexA/Signal_pep-like_sf"/>
</dbReference>
<dbReference type="GO" id="GO:0006465">
    <property type="term" value="P:signal peptide processing"/>
    <property type="evidence" value="ECO:0007669"/>
    <property type="project" value="InterPro"/>
</dbReference>
<dbReference type="GO" id="GO:0004252">
    <property type="term" value="F:serine-type endopeptidase activity"/>
    <property type="evidence" value="ECO:0007669"/>
    <property type="project" value="InterPro"/>
</dbReference>
<dbReference type="Proteomes" id="UP000229526">
    <property type="component" value="Unassembled WGS sequence"/>
</dbReference>
<evidence type="ECO:0000313" key="2">
    <source>
        <dbReference type="EMBL" id="PIR87372.1"/>
    </source>
</evidence>
<evidence type="ECO:0000259" key="1">
    <source>
        <dbReference type="Pfam" id="PF10502"/>
    </source>
</evidence>
<comment type="caution">
    <text evidence="2">The sequence shown here is derived from an EMBL/GenBank/DDBJ whole genome shotgun (WGS) entry which is preliminary data.</text>
</comment>
<dbReference type="Gene3D" id="2.10.109.10">
    <property type="entry name" value="Umud Fragment, subunit A"/>
    <property type="match status" value="1"/>
</dbReference>
<dbReference type="AlphaFoldDB" id="A0A2H0ULT3"/>
<dbReference type="Pfam" id="PF10502">
    <property type="entry name" value="Peptidase_S26"/>
    <property type="match status" value="1"/>
</dbReference>
<organism evidence="2 3">
    <name type="scientific">Candidatus Harrisonbacteria bacterium CG10_big_fil_rev_8_21_14_0_10_49_15</name>
    <dbReference type="NCBI Taxonomy" id="1974587"/>
    <lineage>
        <taxon>Bacteria</taxon>
        <taxon>Candidatus Harrisoniibacteriota</taxon>
    </lineage>
</organism>
<sequence length="196" mass="21340">MKEMKRSYAFSILGFAAIGIILGTTGGQSRCYTEEVKTVRGSSLSGLVEPGTQITAAMGYYACNNIQRGDIVLYHFGGSTEPLIKIVKAIPGDEWSLRPIDPRGRLPAGQAGEDDKEIEENISHIIVNNRVLENSLGEPYRVNAKEAKLLSLYLRDYGGVIQKSAYLILGNTVSGSTDSRRFGLVSSRDILGKVLK</sequence>
<evidence type="ECO:0000313" key="3">
    <source>
        <dbReference type="Proteomes" id="UP000229526"/>
    </source>
</evidence>
<dbReference type="EMBL" id="PFBD01000006">
    <property type="protein sequence ID" value="PIR87372.1"/>
    <property type="molecule type" value="Genomic_DNA"/>
</dbReference>
<proteinExistence type="predicted"/>
<protein>
    <recommendedName>
        <fullName evidence="1">Peptidase S26 domain-containing protein</fullName>
    </recommendedName>
</protein>
<accession>A0A2H0ULT3</accession>
<name>A0A2H0ULT3_9BACT</name>
<dbReference type="InterPro" id="IPR019533">
    <property type="entry name" value="Peptidase_S26"/>
</dbReference>
<dbReference type="SUPFAM" id="SSF51306">
    <property type="entry name" value="LexA/Signal peptidase"/>
    <property type="match status" value="1"/>
</dbReference>
<gene>
    <name evidence="2" type="ORF">COU11_00730</name>
</gene>
<reference evidence="3" key="1">
    <citation type="submission" date="2017-09" db="EMBL/GenBank/DDBJ databases">
        <title>Depth-based differentiation of microbial function through sediment-hosted aquifers and enrichment of novel symbionts in the deep terrestrial subsurface.</title>
        <authorList>
            <person name="Probst A.J."/>
            <person name="Ladd B."/>
            <person name="Jarett J.K."/>
            <person name="Geller-Mcgrath D.E."/>
            <person name="Sieber C.M.K."/>
            <person name="Emerson J.B."/>
            <person name="Anantharaman K."/>
            <person name="Thomas B.C."/>
            <person name="Malmstrom R."/>
            <person name="Stieglmeier M."/>
            <person name="Klingl A."/>
            <person name="Woyke T."/>
            <person name="Ryan C.M."/>
            <person name="Banfield J.F."/>
        </authorList>
    </citation>
    <scope>NUCLEOTIDE SEQUENCE [LARGE SCALE GENOMIC DNA]</scope>
</reference>
<feature type="domain" description="Peptidase S26" evidence="1">
    <location>
        <begin position="119"/>
        <end position="194"/>
    </location>
</feature>